<dbReference type="EMBL" id="JAPDFR010000003">
    <property type="protein sequence ID" value="KAK0388748.1"/>
    <property type="molecule type" value="Genomic_DNA"/>
</dbReference>
<sequence length="120" mass="13361">MTNPSGPWRLVTVNTAPERAKLLIGRVAVALKDTYNIEHIHNCASIDEVEAKVKELQPNLLCCASMWTPEESSRIQQIARSIVPDIKTYAIPQGLQVQRGPDAIVEHLVERLPKVIEGEL</sequence>
<protein>
    <submittedName>
        <fullName evidence="1">Uncharacterized protein</fullName>
    </submittedName>
</protein>
<reference evidence="1" key="1">
    <citation type="submission" date="2022-10" db="EMBL/GenBank/DDBJ databases">
        <title>Determination and structural analysis of whole genome sequence of Sarocladium strictum F4-1.</title>
        <authorList>
            <person name="Hu L."/>
            <person name="Jiang Y."/>
        </authorList>
    </citation>
    <scope>NUCLEOTIDE SEQUENCE</scope>
    <source>
        <strain evidence="1">F4-1</strain>
    </source>
</reference>
<proteinExistence type="predicted"/>
<organism evidence="1 2">
    <name type="scientific">Sarocladium strictum</name>
    <name type="common">Black bundle disease fungus</name>
    <name type="synonym">Acremonium strictum</name>
    <dbReference type="NCBI Taxonomy" id="5046"/>
    <lineage>
        <taxon>Eukaryota</taxon>
        <taxon>Fungi</taxon>
        <taxon>Dikarya</taxon>
        <taxon>Ascomycota</taxon>
        <taxon>Pezizomycotina</taxon>
        <taxon>Sordariomycetes</taxon>
        <taxon>Hypocreomycetidae</taxon>
        <taxon>Hypocreales</taxon>
        <taxon>Sarocladiaceae</taxon>
        <taxon>Sarocladium</taxon>
    </lineage>
</organism>
<evidence type="ECO:0000313" key="2">
    <source>
        <dbReference type="Proteomes" id="UP001175261"/>
    </source>
</evidence>
<dbReference type="Proteomes" id="UP001175261">
    <property type="component" value="Unassembled WGS sequence"/>
</dbReference>
<accession>A0AA39GJY4</accession>
<keyword evidence="2" id="KW-1185">Reference proteome</keyword>
<name>A0AA39GJY4_SARSR</name>
<evidence type="ECO:0000313" key="1">
    <source>
        <dbReference type="EMBL" id="KAK0388748.1"/>
    </source>
</evidence>
<dbReference type="AlphaFoldDB" id="A0AA39GJY4"/>
<gene>
    <name evidence="1" type="ORF">NLU13_4991</name>
</gene>
<comment type="caution">
    <text evidence="1">The sequence shown here is derived from an EMBL/GenBank/DDBJ whole genome shotgun (WGS) entry which is preliminary data.</text>
</comment>